<feature type="transmembrane region" description="Helical" evidence="1">
    <location>
        <begin position="102"/>
        <end position="119"/>
    </location>
</feature>
<dbReference type="Proteomes" id="UP000000600">
    <property type="component" value="Unassembled WGS sequence"/>
</dbReference>
<evidence type="ECO:0000256" key="1">
    <source>
        <dbReference type="SAM" id="Phobius"/>
    </source>
</evidence>
<sequence length="151" mass="17104">MKTNKKSCLFSEFCLISATISHITSRVRYPSAAHSDPYCLLCFQPKPLRDSSTLVKPSLLMDPTSDYELGQGGDSQRNDSASSQMTAYQTSSYNPHKVTAKLPQPGLINYTLIFIYYVFNFFYQFMGFANSLTLMIINSSVWILLKIQRSI</sequence>
<keyword evidence="1" id="KW-1133">Transmembrane helix</keyword>
<proteinExistence type="predicted"/>
<dbReference type="RefSeq" id="XP_001458320.1">
    <property type="nucleotide sequence ID" value="XM_001458283.1"/>
</dbReference>
<gene>
    <name evidence="2" type="ORF">GSPATT00003788001</name>
</gene>
<name>A0E6K6_PARTE</name>
<keyword evidence="1" id="KW-0472">Membrane</keyword>
<accession>A0E6K6</accession>
<dbReference type="GeneID" id="5044105"/>
<dbReference type="KEGG" id="ptm:GSPATT00003788001"/>
<evidence type="ECO:0000313" key="3">
    <source>
        <dbReference type="Proteomes" id="UP000000600"/>
    </source>
</evidence>
<dbReference type="EMBL" id="CT868660">
    <property type="protein sequence ID" value="CAK90923.1"/>
    <property type="molecule type" value="Genomic_DNA"/>
</dbReference>
<keyword evidence="1" id="KW-0812">Transmembrane</keyword>
<evidence type="ECO:0000313" key="2">
    <source>
        <dbReference type="EMBL" id="CAK90923.1"/>
    </source>
</evidence>
<dbReference type="InParanoid" id="A0E6K6"/>
<protein>
    <submittedName>
        <fullName evidence="2">Uncharacterized protein</fullName>
    </submittedName>
</protein>
<organism evidence="2 3">
    <name type="scientific">Paramecium tetraurelia</name>
    <dbReference type="NCBI Taxonomy" id="5888"/>
    <lineage>
        <taxon>Eukaryota</taxon>
        <taxon>Sar</taxon>
        <taxon>Alveolata</taxon>
        <taxon>Ciliophora</taxon>
        <taxon>Intramacronucleata</taxon>
        <taxon>Oligohymenophorea</taxon>
        <taxon>Peniculida</taxon>
        <taxon>Parameciidae</taxon>
        <taxon>Paramecium</taxon>
    </lineage>
</organism>
<keyword evidence="3" id="KW-1185">Reference proteome</keyword>
<dbReference type="AlphaFoldDB" id="A0E6K6"/>
<dbReference type="HOGENOM" id="CLU_1735003_0_0_1"/>
<reference evidence="2 3" key="1">
    <citation type="journal article" date="2006" name="Nature">
        <title>Global trends of whole-genome duplications revealed by the ciliate Paramecium tetraurelia.</title>
        <authorList>
            <consortium name="Genoscope"/>
            <person name="Aury J.-M."/>
            <person name="Jaillon O."/>
            <person name="Duret L."/>
            <person name="Noel B."/>
            <person name="Jubin C."/>
            <person name="Porcel B.M."/>
            <person name="Segurens B."/>
            <person name="Daubin V."/>
            <person name="Anthouard V."/>
            <person name="Aiach N."/>
            <person name="Arnaiz O."/>
            <person name="Billaut A."/>
            <person name="Beisson J."/>
            <person name="Blanc I."/>
            <person name="Bouhouche K."/>
            <person name="Camara F."/>
            <person name="Duharcourt S."/>
            <person name="Guigo R."/>
            <person name="Gogendeau D."/>
            <person name="Katinka M."/>
            <person name="Keller A.-M."/>
            <person name="Kissmehl R."/>
            <person name="Klotz C."/>
            <person name="Koll F."/>
            <person name="Le Moue A."/>
            <person name="Lepere C."/>
            <person name="Malinsky S."/>
            <person name="Nowacki M."/>
            <person name="Nowak J.K."/>
            <person name="Plattner H."/>
            <person name="Poulain J."/>
            <person name="Ruiz F."/>
            <person name="Serrano V."/>
            <person name="Zagulski M."/>
            <person name="Dessen P."/>
            <person name="Betermier M."/>
            <person name="Weissenbach J."/>
            <person name="Scarpelli C."/>
            <person name="Schachter V."/>
            <person name="Sperling L."/>
            <person name="Meyer E."/>
            <person name="Cohen J."/>
            <person name="Wincker P."/>
        </authorList>
    </citation>
    <scope>NUCLEOTIDE SEQUENCE [LARGE SCALE GENOMIC DNA]</scope>
    <source>
        <strain evidence="2 3">Stock d4-2</strain>
    </source>
</reference>